<organism evidence="2 3">
    <name type="scientific">Ornithinicoccus hortensis</name>
    <dbReference type="NCBI Taxonomy" id="82346"/>
    <lineage>
        <taxon>Bacteria</taxon>
        <taxon>Bacillati</taxon>
        <taxon>Actinomycetota</taxon>
        <taxon>Actinomycetes</taxon>
        <taxon>Micrococcales</taxon>
        <taxon>Intrasporangiaceae</taxon>
        <taxon>Ornithinicoccus</taxon>
    </lineage>
</organism>
<evidence type="ECO:0000256" key="1">
    <source>
        <dbReference type="SAM" id="Phobius"/>
    </source>
</evidence>
<keyword evidence="1" id="KW-0472">Membrane</keyword>
<keyword evidence="1" id="KW-1133">Transmembrane helix</keyword>
<evidence type="ECO:0000313" key="2">
    <source>
        <dbReference type="EMBL" id="TQL49011.1"/>
    </source>
</evidence>
<protein>
    <submittedName>
        <fullName evidence="2">Uncharacterized protein</fullName>
    </submittedName>
</protein>
<dbReference type="RefSeq" id="WP_141783327.1">
    <property type="nucleotide sequence ID" value="NZ_BAAAIK010000008.1"/>
</dbReference>
<name>A0A542YLT5_9MICO</name>
<reference evidence="2 3" key="1">
    <citation type="submission" date="2019-06" db="EMBL/GenBank/DDBJ databases">
        <title>Sequencing the genomes of 1000 actinobacteria strains.</title>
        <authorList>
            <person name="Klenk H.-P."/>
        </authorList>
    </citation>
    <scope>NUCLEOTIDE SEQUENCE [LARGE SCALE GENOMIC DNA]</scope>
    <source>
        <strain evidence="2 3">DSM 12335</strain>
    </source>
</reference>
<evidence type="ECO:0000313" key="3">
    <source>
        <dbReference type="Proteomes" id="UP000319516"/>
    </source>
</evidence>
<sequence length="65" mass="6882">MDTRAIPEGRALDALRRALRSRRGKAHTWLAVVITVLALLQFGAMGYEGAASRSPASSELSSPSG</sequence>
<accession>A0A542YLT5</accession>
<dbReference type="Proteomes" id="UP000319516">
    <property type="component" value="Unassembled WGS sequence"/>
</dbReference>
<keyword evidence="3" id="KW-1185">Reference proteome</keyword>
<dbReference type="AlphaFoldDB" id="A0A542YLT5"/>
<comment type="caution">
    <text evidence="2">The sequence shown here is derived from an EMBL/GenBank/DDBJ whole genome shotgun (WGS) entry which is preliminary data.</text>
</comment>
<feature type="transmembrane region" description="Helical" evidence="1">
    <location>
        <begin position="26"/>
        <end position="47"/>
    </location>
</feature>
<dbReference type="EMBL" id="VFOP01000001">
    <property type="protein sequence ID" value="TQL49011.1"/>
    <property type="molecule type" value="Genomic_DNA"/>
</dbReference>
<proteinExistence type="predicted"/>
<keyword evidence="1" id="KW-0812">Transmembrane</keyword>
<gene>
    <name evidence="2" type="ORF">FB467_0075</name>
</gene>